<dbReference type="EMBL" id="LOHG01000015">
    <property type="protein sequence ID" value="MCI8211969.1"/>
    <property type="molecule type" value="Genomic_DNA"/>
</dbReference>
<organism evidence="1 2">
    <name type="scientific">Pseudomonas maioricensis</name>
    <dbReference type="NCBI Taxonomy" id="1766623"/>
    <lineage>
        <taxon>Bacteria</taxon>
        <taxon>Pseudomonadati</taxon>
        <taxon>Pseudomonadota</taxon>
        <taxon>Gammaproteobacteria</taxon>
        <taxon>Pseudomonadales</taxon>
        <taxon>Pseudomonadaceae</taxon>
        <taxon>Pseudomonas</taxon>
    </lineage>
</organism>
<comment type="caution">
    <text evidence="1">The sequence shown here is derived from an EMBL/GenBank/DDBJ whole genome shotgun (WGS) entry which is preliminary data.</text>
</comment>
<evidence type="ECO:0000313" key="2">
    <source>
        <dbReference type="Proteomes" id="UP001320513"/>
    </source>
</evidence>
<sequence length="121" mass="13353">MKTFTYGLFGVLLFSMRAASSGEGSLDIPSTGVEAAQFYLVNQVGRDVVFYLETQSLARTEAQLKGGEGKLYSGSPGETWMNVFIYIVGQPPIEKYMESGKRYYLQETGSGAIDMFLLPPR</sequence>
<dbReference type="RefSeq" id="WP_243248045.1">
    <property type="nucleotide sequence ID" value="NZ_LOHG01000015.1"/>
</dbReference>
<gene>
    <name evidence="1" type="ORF">AUC61_20765</name>
</gene>
<protein>
    <submittedName>
        <fullName evidence="1">Uncharacterized protein</fullName>
    </submittedName>
</protein>
<accession>A0ABS9ZN29</accession>
<reference evidence="1 2" key="1">
    <citation type="submission" date="2015-12" db="EMBL/GenBank/DDBJ databases">
        <title>Phylogenomics in the description of a new species in the Pseudomonas syringae group.</title>
        <authorList>
            <person name="Busquets A."/>
            <person name="Gomila M."/>
            <person name="Beiki F."/>
            <person name="Rahimian H."/>
            <person name="Mulet M."/>
            <person name="Sanchez D."/>
            <person name="Garcia-Valdes E."/>
            <person name="Lalucat J."/>
        </authorList>
    </citation>
    <scope>NUCLEOTIDE SEQUENCE [LARGE SCALE GENOMIC DNA]</scope>
    <source>
        <strain evidence="1 2">S25</strain>
    </source>
</reference>
<proteinExistence type="predicted"/>
<keyword evidence="2" id="KW-1185">Reference proteome</keyword>
<evidence type="ECO:0000313" key="1">
    <source>
        <dbReference type="EMBL" id="MCI8211969.1"/>
    </source>
</evidence>
<dbReference type="Proteomes" id="UP001320513">
    <property type="component" value="Unassembled WGS sequence"/>
</dbReference>
<name>A0ABS9ZN29_9PSED</name>